<dbReference type="EMBL" id="FXAN01000083">
    <property type="protein sequence ID" value="SMG01882.1"/>
    <property type="molecule type" value="Genomic_DNA"/>
</dbReference>
<sequence>MTPADDYKFRTPRAAACGATWQPVKYARNERMMKKMPRRRAAFFQHNAAAARRGRPAGY</sequence>
<protein>
    <submittedName>
        <fullName evidence="1">Uncharacterized protein</fullName>
    </submittedName>
</protein>
<evidence type="ECO:0000313" key="2">
    <source>
        <dbReference type="Proteomes" id="UP000198460"/>
    </source>
</evidence>
<dbReference type="Proteomes" id="UP000198460">
    <property type="component" value="Unassembled WGS sequence"/>
</dbReference>
<name>A0A238H9P8_9BURK</name>
<accession>A0A238H9P8</accession>
<dbReference type="RefSeq" id="WP_069235035.1">
    <property type="nucleotide sequence ID" value="NZ_CP013448.1"/>
</dbReference>
<organism evidence="1 2">
    <name type="scientific">Burkholderia singularis</name>
    <dbReference type="NCBI Taxonomy" id="1503053"/>
    <lineage>
        <taxon>Bacteria</taxon>
        <taxon>Pseudomonadati</taxon>
        <taxon>Pseudomonadota</taxon>
        <taxon>Betaproteobacteria</taxon>
        <taxon>Burkholderiales</taxon>
        <taxon>Burkholderiaceae</taxon>
        <taxon>Burkholderia</taxon>
        <taxon>pseudomallei group</taxon>
    </lineage>
</organism>
<gene>
    <name evidence="1" type="ORF">BSIN_0782</name>
</gene>
<proteinExistence type="predicted"/>
<dbReference type="AlphaFoldDB" id="A0A238H9P8"/>
<reference evidence="1 2" key="1">
    <citation type="submission" date="2017-04" db="EMBL/GenBank/DDBJ databases">
        <authorList>
            <person name="Afonso C.L."/>
            <person name="Miller P.J."/>
            <person name="Scott M.A."/>
            <person name="Spackman E."/>
            <person name="Goraichik I."/>
            <person name="Dimitrov K.M."/>
            <person name="Suarez D.L."/>
            <person name="Swayne D.E."/>
        </authorList>
    </citation>
    <scope>NUCLEOTIDE SEQUENCE [LARGE SCALE GENOMIC DNA]</scope>
    <source>
        <strain evidence="1">LMG 28154</strain>
    </source>
</reference>
<evidence type="ECO:0000313" key="1">
    <source>
        <dbReference type="EMBL" id="SMG01882.1"/>
    </source>
</evidence>